<dbReference type="PROSITE" id="PS50109">
    <property type="entry name" value="HIS_KIN"/>
    <property type="match status" value="1"/>
</dbReference>
<dbReference type="GO" id="GO:0016301">
    <property type="term" value="F:kinase activity"/>
    <property type="evidence" value="ECO:0007669"/>
    <property type="project" value="UniProtKB-KW"/>
</dbReference>
<dbReference type="Pfam" id="PF00512">
    <property type="entry name" value="HisKA"/>
    <property type="match status" value="1"/>
</dbReference>
<dbReference type="EC" id="2.7.13.3" evidence="3"/>
<dbReference type="PANTHER" id="PTHR43711">
    <property type="entry name" value="TWO-COMPONENT HISTIDINE KINASE"/>
    <property type="match status" value="1"/>
</dbReference>
<dbReference type="Proteomes" id="UP001597419">
    <property type="component" value="Unassembled WGS sequence"/>
</dbReference>
<dbReference type="Gene3D" id="3.30.565.10">
    <property type="entry name" value="Histidine kinase-like ATPase, C-terminal domain"/>
    <property type="match status" value="1"/>
</dbReference>
<evidence type="ECO:0000256" key="5">
    <source>
        <dbReference type="ARBA" id="ARBA00022777"/>
    </source>
</evidence>
<dbReference type="SMART" id="SM00388">
    <property type="entry name" value="HisKA"/>
    <property type="match status" value="1"/>
</dbReference>
<sequence>MGIRALLSTVAGRRAALRAELDRLRHDAARSARRLAEAERERDALRQAQRDLIAGLSHELRTPLAAIRAAAEALDDGVAASPERYTASVVHHSRRLDRVAGDLFELAKAQSRAGRVERTVVPVGDLLDSALATALSFALERGVRLRQSRPEPEPTVAVDVAVLTRALTNVVLHAVRHTPAGGQVTVLVTPLSGETGESGGVEIVVGDACGGLPGGEPLGAAEPGEAALSVTRGLVRQHGGDLLTTHVPGGCWFTLRLPA</sequence>
<dbReference type="InterPro" id="IPR036890">
    <property type="entry name" value="HATPase_C_sf"/>
</dbReference>
<evidence type="ECO:0000256" key="2">
    <source>
        <dbReference type="ARBA" id="ARBA00004236"/>
    </source>
</evidence>
<feature type="domain" description="Histidine kinase" evidence="8">
    <location>
        <begin position="55"/>
        <end position="259"/>
    </location>
</feature>
<feature type="coiled-coil region" evidence="7">
    <location>
        <begin position="14"/>
        <end position="55"/>
    </location>
</feature>
<comment type="subcellular location">
    <subcellularLocation>
        <location evidence="2">Cell membrane</location>
    </subcellularLocation>
</comment>
<evidence type="ECO:0000256" key="7">
    <source>
        <dbReference type="SAM" id="Coils"/>
    </source>
</evidence>
<accession>A0ABW5GLZ6</accession>
<dbReference type="Pfam" id="PF02518">
    <property type="entry name" value="HATPase_c"/>
    <property type="match status" value="1"/>
</dbReference>
<evidence type="ECO:0000256" key="6">
    <source>
        <dbReference type="ARBA" id="ARBA00023012"/>
    </source>
</evidence>
<keyword evidence="7" id="KW-0175">Coiled coil</keyword>
<name>A0ABW5GLZ6_9PSEU</name>
<dbReference type="Gene3D" id="1.10.287.130">
    <property type="match status" value="1"/>
</dbReference>
<dbReference type="InterPro" id="IPR036097">
    <property type="entry name" value="HisK_dim/P_sf"/>
</dbReference>
<comment type="caution">
    <text evidence="9">The sequence shown here is derived from an EMBL/GenBank/DDBJ whole genome shotgun (WGS) entry which is preliminary data.</text>
</comment>
<evidence type="ECO:0000313" key="10">
    <source>
        <dbReference type="Proteomes" id="UP001597419"/>
    </source>
</evidence>
<keyword evidence="5 9" id="KW-0418">Kinase</keyword>
<dbReference type="EMBL" id="JBHUKU010000014">
    <property type="protein sequence ID" value="MFD2461858.1"/>
    <property type="molecule type" value="Genomic_DNA"/>
</dbReference>
<evidence type="ECO:0000259" key="8">
    <source>
        <dbReference type="PROSITE" id="PS50109"/>
    </source>
</evidence>
<dbReference type="InterPro" id="IPR050736">
    <property type="entry name" value="Sensor_HK_Regulatory"/>
</dbReference>
<proteinExistence type="predicted"/>
<protein>
    <recommendedName>
        <fullName evidence="3">histidine kinase</fullName>
        <ecNumber evidence="3">2.7.13.3</ecNumber>
    </recommendedName>
</protein>
<keyword evidence="6" id="KW-0902">Two-component regulatory system</keyword>
<gene>
    <name evidence="9" type="ORF">ACFSYJ_24840</name>
</gene>
<evidence type="ECO:0000313" key="9">
    <source>
        <dbReference type="EMBL" id="MFD2461858.1"/>
    </source>
</evidence>
<dbReference type="SUPFAM" id="SSF47384">
    <property type="entry name" value="Homodimeric domain of signal transducing histidine kinase"/>
    <property type="match status" value="1"/>
</dbReference>
<dbReference type="SUPFAM" id="SSF55874">
    <property type="entry name" value="ATPase domain of HSP90 chaperone/DNA topoisomerase II/histidine kinase"/>
    <property type="match status" value="1"/>
</dbReference>
<dbReference type="CDD" id="cd00082">
    <property type="entry name" value="HisKA"/>
    <property type="match status" value="1"/>
</dbReference>
<comment type="catalytic activity">
    <reaction evidence="1">
        <text>ATP + protein L-histidine = ADP + protein N-phospho-L-histidine.</text>
        <dbReference type="EC" id="2.7.13.3"/>
    </reaction>
</comment>
<evidence type="ECO:0000256" key="1">
    <source>
        <dbReference type="ARBA" id="ARBA00000085"/>
    </source>
</evidence>
<dbReference type="PANTHER" id="PTHR43711:SF1">
    <property type="entry name" value="HISTIDINE KINASE 1"/>
    <property type="match status" value="1"/>
</dbReference>
<keyword evidence="4" id="KW-0808">Transferase</keyword>
<dbReference type="InterPro" id="IPR003594">
    <property type="entry name" value="HATPase_dom"/>
</dbReference>
<evidence type="ECO:0000256" key="4">
    <source>
        <dbReference type="ARBA" id="ARBA00022679"/>
    </source>
</evidence>
<dbReference type="InterPro" id="IPR005467">
    <property type="entry name" value="His_kinase_dom"/>
</dbReference>
<dbReference type="RefSeq" id="WP_345390862.1">
    <property type="nucleotide sequence ID" value="NZ_BAABHG010000004.1"/>
</dbReference>
<dbReference type="InterPro" id="IPR003661">
    <property type="entry name" value="HisK_dim/P_dom"/>
</dbReference>
<reference evidence="10" key="1">
    <citation type="journal article" date="2019" name="Int. J. Syst. Evol. Microbiol.">
        <title>The Global Catalogue of Microorganisms (GCM) 10K type strain sequencing project: providing services to taxonomists for standard genome sequencing and annotation.</title>
        <authorList>
            <consortium name="The Broad Institute Genomics Platform"/>
            <consortium name="The Broad Institute Genome Sequencing Center for Infectious Disease"/>
            <person name="Wu L."/>
            <person name="Ma J."/>
        </authorList>
    </citation>
    <scope>NUCLEOTIDE SEQUENCE [LARGE SCALE GENOMIC DNA]</scope>
    <source>
        <strain evidence="10">CGMCC 4.7643</strain>
    </source>
</reference>
<organism evidence="9 10">
    <name type="scientific">Amycolatopsis samaneae</name>
    <dbReference type="NCBI Taxonomy" id="664691"/>
    <lineage>
        <taxon>Bacteria</taxon>
        <taxon>Bacillati</taxon>
        <taxon>Actinomycetota</taxon>
        <taxon>Actinomycetes</taxon>
        <taxon>Pseudonocardiales</taxon>
        <taxon>Pseudonocardiaceae</taxon>
        <taxon>Amycolatopsis</taxon>
    </lineage>
</organism>
<evidence type="ECO:0000256" key="3">
    <source>
        <dbReference type="ARBA" id="ARBA00012438"/>
    </source>
</evidence>
<keyword evidence="10" id="KW-1185">Reference proteome</keyword>